<evidence type="ECO:0000256" key="1">
    <source>
        <dbReference type="ARBA" id="ARBA00009778"/>
    </source>
</evidence>
<keyword evidence="2 3" id="KW-0175">Coiled coil</keyword>
<feature type="coiled-coil region" evidence="3">
    <location>
        <begin position="8"/>
        <end position="70"/>
    </location>
</feature>
<dbReference type="OrthoDB" id="1932291at2759"/>
<feature type="non-terminal residue" evidence="4">
    <location>
        <position position="112"/>
    </location>
</feature>
<proteinExistence type="inferred from homology"/>
<protein>
    <submittedName>
        <fullName evidence="4">Uncharacterized protein</fullName>
    </submittedName>
</protein>
<feature type="non-terminal residue" evidence="4">
    <location>
        <position position="1"/>
    </location>
</feature>
<organism evidence="4 5">
    <name type="scientific">Genlisea aurea</name>
    <dbReference type="NCBI Taxonomy" id="192259"/>
    <lineage>
        <taxon>Eukaryota</taxon>
        <taxon>Viridiplantae</taxon>
        <taxon>Streptophyta</taxon>
        <taxon>Embryophyta</taxon>
        <taxon>Tracheophyta</taxon>
        <taxon>Spermatophyta</taxon>
        <taxon>Magnoliopsida</taxon>
        <taxon>eudicotyledons</taxon>
        <taxon>Gunneridae</taxon>
        <taxon>Pentapetalae</taxon>
        <taxon>asterids</taxon>
        <taxon>lamiids</taxon>
        <taxon>Lamiales</taxon>
        <taxon>Lentibulariaceae</taxon>
        <taxon>Genlisea</taxon>
    </lineage>
</organism>
<evidence type="ECO:0000313" key="5">
    <source>
        <dbReference type="Proteomes" id="UP000015453"/>
    </source>
</evidence>
<comment type="caution">
    <text evidence="4">The sequence shown here is derived from an EMBL/GenBank/DDBJ whole genome shotgun (WGS) entry which is preliminary data.</text>
</comment>
<sequence length="112" mass="12887">SEMEATQLSHLREELKKAKNLLTSSESSRIRYQLEAEETKRKLAAVSAKLDETEKQLEELSENEDARVRELRKISHDRDRAWQSELEAAVQRQHALDSAALASAMNEINKLR</sequence>
<keyword evidence="5" id="KW-1185">Reference proteome</keyword>
<reference evidence="4 5" key="1">
    <citation type="journal article" date="2013" name="BMC Genomics">
        <title>The miniature genome of a carnivorous plant Genlisea aurea contains a low number of genes and short non-coding sequences.</title>
        <authorList>
            <person name="Leushkin E.V."/>
            <person name="Sutormin R.A."/>
            <person name="Nabieva E.R."/>
            <person name="Penin A.A."/>
            <person name="Kondrashov A.S."/>
            <person name="Logacheva M.D."/>
        </authorList>
    </citation>
    <scope>NUCLEOTIDE SEQUENCE [LARGE SCALE GENOMIC DNA]</scope>
</reference>
<dbReference type="InterPro" id="IPR029688">
    <property type="entry name" value="ICR"/>
</dbReference>
<comment type="similarity">
    <text evidence="1">Belongs to the ICR family.</text>
</comment>
<evidence type="ECO:0000256" key="3">
    <source>
        <dbReference type="SAM" id="Coils"/>
    </source>
</evidence>
<dbReference type="PANTHER" id="PTHR34224">
    <property type="entry name" value="INTERACTOR OF CONSTITUTIVE ACTIVE ROPS 2, CHLOROPLASTIC-RELATED"/>
    <property type="match status" value="1"/>
</dbReference>
<name>S8CD18_9LAMI</name>
<evidence type="ECO:0000256" key="2">
    <source>
        <dbReference type="ARBA" id="ARBA00023054"/>
    </source>
</evidence>
<dbReference type="AlphaFoldDB" id="S8CD18"/>
<dbReference type="Proteomes" id="UP000015453">
    <property type="component" value="Unassembled WGS sequence"/>
</dbReference>
<dbReference type="EMBL" id="AUSU01004611">
    <property type="protein sequence ID" value="EPS64800.1"/>
    <property type="molecule type" value="Genomic_DNA"/>
</dbReference>
<gene>
    <name evidence="4" type="ORF">M569_09982</name>
</gene>
<accession>S8CD18</accession>
<evidence type="ECO:0000313" key="4">
    <source>
        <dbReference type="EMBL" id="EPS64800.1"/>
    </source>
</evidence>
<dbReference type="PANTHER" id="PTHR34224:SF4">
    <property type="entry name" value="INTERACTOR OF CONSTITUTIVE ACTIVE ROPS 2, CHLOROPLASTIC"/>
    <property type="match status" value="1"/>
</dbReference>